<feature type="compositionally biased region" description="Polar residues" evidence="1">
    <location>
        <begin position="134"/>
        <end position="148"/>
    </location>
</feature>
<proteinExistence type="predicted"/>
<name>A0ABQ0Z8B5_9HYPH</name>
<dbReference type="Proteomes" id="UP000390335">
    <property type="component" value="Unassembled WGS sequence"/>
</dbReference>
<dbReference type="EMBL" id="BLAJ01000004">
    <property type="protein sequence ID" value="GES51534.1"/>
    <property type="molecule type" value="Genomic_DNA"/>
</dbReference>
<feature type="region of interest" description="Disordered" evidence="1">
    <location>
        <begin position="134"/>
        <end position="163"/>
    </location>
</feature>
<evidence type="ECO:0000256" key="1">
    <source>
        <dbReference type="SAM" id="MobiDB-lite"/>
    </source>
</evidence>
<reference evidence="2 3" key="1">
    <citation type="journal article" date="2020" name="Genome Biol. Evol.">
        <title>Rhizobium dioscoreae sp. nov., a plant growth-promoting bacterium isolated from yam (Dioscorea species).</title>
        <authorList>
            <person name="Ouyabe M."/>
            <person name="Tanaka N."/>
            <person name="Shiwa Y."/>
            <person name="Fujita N."/>
            <person name="Kikuno H."/>
            <person name="Babil P."/>
            <person name="Shiwachi H."/>
        </authorList>
    </citation>
    <scope>NUCLEOTIDE SEQUENCE [LARGE SCALE GENOMIC DNA]</scope>
    <source>
        <strain evidence="2 3">S-93</strain>
    </source>
</reference>
<keyword evidence="3" id="KW-1185">Reference proteome</keyword>
<protein>
    <submittedName>
        <fullName evidence="2">Uncharacterized protein</fullName>
    </submittedName>
</protein>
<sequence length="163" mass="17728">MVDAGAHVADGIDGKDRQMVAIDVDADREEGVGVDLKLDRRLSPQTMAPPGFYDQAFVEQAIDDAGDRRLGEAGLPGDFGARNRRLPMDATQNDASIVLARILDIGSRQVGRQFDTGRLVYPRDSLSVWHAQTGLTPSPSRWSWSQGSAVAATGMPRSPVRRR</sequence>
<evidence type="ECO:0000313" key="3">
    <source>
        <dbReference type="Proteomes" id="UP000390335"/>
    </source>
</evidence>
<accession>A0ABQ0Z8B5</accession>
<comment type="caution">
    <text evidence="2">The sequence shown here is derived from an EMBL/GenBank/DDBJ whole genome shotgun (WGS) entry which is preliminary data.</text>
</comment>
<organism evidence="2 3">
    <name type="scientific">Rhizobium dioscoreae</name>
    <dbReference type="NCBI Taxonomy" id="2653122"/>
    <lineage>
        <taxon>Bacteria</taxon>
        <taxon>Pseudomonadati</taxon>
        <taxon>Pseudomonadota</taxon>
        <taxon>Alphaproteobacteria</taxon>
        <taxon>Hyphomicrobiales</taxon>
        <taxon>Rhizobiaceae</taxon>
        <taxon>Rhizobium/Agrobacterium group</taxon>
        <taxon>Rhizobium</taxon>
    </lineage>
</organism>
<gene>
    <name evidence="2" type="ORF">RsS93_41480</name>
</gene>
<evidence type="ECO:0000313" key="2">
    <source>
        <dbReference type="EMBL" id="GES51534.1"/>
    </source>
</evidence>